<sequence>MKFFKCMLVLLGCSVFTFAITRQDLEQIQSELRNPITLESIDSILLESGSHFEKKINHYSNRPEYQGLCLFSADEFPVYISVDFDHVATNSGSYKEKRIVRKIGYGSNKNHPAYRFIDNRFQYNDDPYRPNDEEKRTEISDLIEKSNSILDKIDQLKLTCKSSTRCEGAFQGLSLYQVSDMLGSRGICGDLNSNFKICNYRVNLEDGTIADISIEYINSGVNYTVDYTPLFIMLNDATDLPTDATPIRAVKIGKQEWMDHNLLYGECRTVKYGVDIVANKDLSNITYGDYESKSAALPSGERNSWFVLMDLNLFSKDYGSFLEKPDIKNNHQGACPAGFHVPTRKEWKELFSFVAKDKVKFLKYDLLKLEMSFRAILNSLSLRLLNSKNIINNKRN</sequence>
<protein>
    <submittedName>
        <fullName evidence="3">Major paralogous domain-containing protein</fullName>
    </submittedName>
</protein>
<reference evidence="3 4" key="1">
    <citation type="submission" date="2017-02" db="EMBL/GenBank/DDBJ databases">
        <authorList>
            <person name="Peterson S.W."/>
        </authorList>
    </citation>
    <scope>NUCLEOTIDE SEQUENCE [LARGE SCALE GENOMIC DNA]</scope>
    <source>
        <strain evidence="3 4">ATCC 43854</strain>
    </source>
</reference>
<evidence type="ECO:0000259" key="2">
    <source>
        <dbReference type="Pfam" id="PF09603"/>
    </source>
</evidence>
<dbReference type="RefSeq" id="WP_078777118.1">
    <property type="nucleotide sequence ID" value="NZ_FUWU01000053.1"/>
</dbReference>
<proteinExistence type="predicted"/>
<dbReference type="STRING" id="28122.SAMN02745108_02399"/>
<dbReference type="NCBIfam" id="TIGR02145">
    <property type="entry name" value="Fib_succ_major"/>
    <property type="match status" value="1"/>
</dbReference>
<name>A0A1T4QTF5_9BACT</name>
<accession>A0A1T4QTF5</accession>
<dbReference type="InterPro" id="IPR011871">
    <property type="entry name" value="Fib_succ_major"/>
</dbReference>
<feature type="signal peptide" evidence="1">
    <location>
        <begin position="1"/>
        <end position="19"/>
    </location>
</feature>
<evidence type="ECO:0000313" key="3">
    <source>
        <dbReference type="EMBL" id="SKA06877.1"/>
    </source>
</evidence>
<dbReference type="EMBL" id="FUWU01000053">
    <property type="protein sequence ID" value="SKA06877.1"/>
    <property type="molecule type" value="Genomic_DNA"/>
</dbReference>
<evidence type="ECO:0000313" key="4">
    <source>
        <dbReference type="Proteomes" id="UP000190449"/>
    </source>
</evidence>
<organism evidence="3 4">
    <name type="scientific">Fibrobacter intestinalis</name>
    <dbReference type="NCBI Taxonomy" id="28122"/>
    <lineage>
        <taxon>Bacteria</taxon>
        <taxon>Pseudomonadati</taxon>
        <taxon>Fibrobacterota</taxon>
        <taxon>Fibrobacteria</taxon>
        <taxon>Fibrobacterales</taxon>
        <taxon>Fibrobacteraceae</taxon>
        <taxon>Fibrobacter</taxon>
    </lineage>
</organism>
<dbReference type="Proteomes" id="UP000190449">
    <property type="component" value="Unassembled WGS sequence"/>
</dbReference>
<evidence type="ECO:0000256" key="1">
    <source>
        <dbReference type="SAM" id="SignalP"/>
    </source>
</evidence>
<feature type="chain" id="PRO_5013137614" evidence="1">
    <location>
        <begin position="20"/>
        <end position="396"/>
    </location>
</feature>
<dbReference type="AlphaFoldDB" id="A0A1T4QTF5"/>
<feature type="domain" description="Fibrobacter succinogenes major paralogous" evidence="2">
    <location>
        <begin position="250"/>
        <end position="356"/>
    </location>
</feature>
<keyword evidence="1" id="KW-0732">Signal</keyword>
<dbReference type="Pfam" id="PF09603">
    <property type="entry name" value="Fib_succ_major"/>
    <property type="match status" value="1"/>
</dbReference>
<gene>
    <name evidence="3" type="ORF">SAMN02745108_02399</name>
</gene>